<dbReference type="AlphaFoldDB" id="A0A8J1XXN9"/>
<comment type="similarity">
    <text evidence="2">Belongs to the aminoglycoside phosphotransferase family.</text>
</comment>
<comment type="catalytic activity">
    <reaction evidence="6">
        <text>(5R)-5-hydroxy-L-lysine + GTP = (5R)-5-phosphooxy-L-lysine + GDP + H(+)</text>
        <dbReference type="Rhea" id="RHEA:19049"/>
        <dbReference type="ChEBI" id="CHEBI:15378"/>
        <dbReference type="ChEBI" id="CHEBI:37565"/>
        <dbReference type="ChEBI" id="CHEBI:57882"/>
        <dbReference type="ChEBI" id="CHEBI:58189"/>
        <dbReference type="ChEBI" id="CHEBI:58357"/>
        <dbReference type="EC" id="2.7.1.81"/>
    </reaction>
</comment>
<dbReference type="InterPro" id="IPR011009">
    <property type="entry name" value="Kinase-like_dom_sf"/>
</dbReference>
<evidence type="ECO:0000313" key="12">
    <source>
        <dbReference type="Proteomes" id="UP000749559"/>
    </source>
</evidence>
<protein>
    <recommendedName>
        <fullName evidence="9">Hydroxylysine kinase</fullName>
        <ecNumber evidence="8">2.7.1.81</ecNumber>
    </recommendedName>
</protein>
<organism evidence="11 12">
    <name type="scientific">Owenia fusiformis</name>
    <name type="common">Polychaete worm</name>
    <dbReference type="NCBI Taxonomy" id="6347"/>
    <lineage>
        <taxon>Eukaryota</taxon>
        <taxon>Metazoa</taxon>
        <taxon>Spiralia</taxon>
        <taxon>Lophotrochozoa</taxon>
        <taxon>Annelida</taxon>
        <taxon>Polychaeta</taxon>
        <taxon>Sedentaria</taxon>
        <taxon>Canalipalpata</taxon>
        <taxon>Sabellida</taxon>
        <taxon>Oweniida</taxon>
        <taxon>Oweniidae</taxon>
        <taxon>Owenia</taxon>
    </lineage>
</organism>
<keyword evidence="12" id="KW-1185">Reference proteome</keyword>
<dbReference type="SUPFAM" id="SSF56112">
    <property type="entry name" value="Protein kinase-like (PK-like)"/>
    <property type="match status" value="1"/>
</dbReference>
<sequence length="409" mass="47245">MEIGYQEKDTELDTAGLQQSNLIKPQLNETVAKDLVKVLYGMEVIFIKEMPSYNDRNFFVMVKIEHDNNNTMKKRWPYGYTLKITNSLESRKSHIDAEHKLQRVLHNHGIPCPQPVPNVLGREKSLQVIYKPNSVDEGWMSKHEEGVDRPYKEHVVRLLTYIPGEVLLTVPYTPSLFYNAGQMLGKIDHLLKETTFDSSTYADFTSLLKTRVWDLTNTPETLKKYVHAVADPQKNALIHEIRSAFQTQVEPLYYKMTKGIIHGDFNEQNVLVRESNQKDKSEKEYDVCGVLDFQDSTLSYYIFDVAISVCYLMVECNAIDPLDVGGYFLAGYTSYFSLNETDLDVLKICIASRLAMSMVMGAYTSSLDPDNKHILTTQENGWKKLKIFWPVQKKDLYERWKNIIASYRK</sequence>
<dbReference type="EMBL" id="CAIIXF020000008">
    <property type="protein sequence ID" value="CAH1791388.1"/>
    <property type="molecule type" value="Genomic_DNA"/>
</dbReference>
<dbReference type="PANTHER" id="PTHR21064:SF1">
    <property type="entry name" value="HYDROXYLYSINE KINASE"/>
    <property type="match status" value="1"/>
</dbReference>
<evidence type="ECO:0000256" key="3">
    <source>
        <dbReference type="ARBA" id="ARBA00022490"/>
    </source>
</evidence>
<proteinExistence type="inferred from homology"/>
<evidence type="ECO:0000256" key="1">
    <source>
        <dbReference type="ARBA" id="ARBA00004496"/>
    </source>
</evidence>
<reference evidence="11" key="1">
    <citation type="submission" date="2022-03" db="EMBL/GenBank/DDBJ databases">
        <authorList>
            <person name="Martin C."/>
        </authorList>
    </citation>
    <scope>NUCLEOTIDE SEQUENCE</scope>
</reference>
<evidence type="ECO:0000256" key="4">
    <source>
        <dbReference type="ARBA" id="ARBA00022679"/>
    </source>
</evidence>
<dbReference type="InterPro" id="IPR050249">
    <property type="entry name" value="Pseudomonas-type_ThrB"/>
</dbReference>
<dbReference type="OrthoDB" id="9973935at2759"/>
<name>A0A8J1XXN9_OWEFU</name>
<keyword evidence="5" id="KW-0418">Kinase</keyword>
<dbReference type="GO" id="GO:0005737">
    <property type="term" value="C:cytoplasm"/>
    <property type="evidence" value="ECO:0007669"/>
    <property type="project" value="UniProtKB-SubCell"/>
</dbReference>
<keyword evidence="4" id="KW-0808">Transferase</keyword>
<dbReference type="FunFam" id="3.90.1200.10:FF:000007">
    <property type="entry name" value="hydroxylysine kinase isoform X1"/>
    <property type="match status" value="1"/>
</dbReference>
<evidence type="ECO:0000256" key="5">
    <source>
        <dbReference type="ARBA" id="ARBA00022777"/>
    </source>
</evidence>
<gene>
    <name evidence="11" type="ORF">OFUS_LOCUS16475</name>
</gene>
<feature type="domain" description="Aminoglycoside phosphotransferase" evidence="10">
    <location>
        <begin position="80"/>
        <end position="313"/>
    </location>
</feature>
<evidence type="ECO:0000313" key="11">
    <source>
        <dbReference type="EMBL" id="CAH1791388.1"/>
    </source>
</evidence>
<comment type="subcellular location">
    <subcellularLocation>
        <location evidence="1">Cytoplasm</location>
    </subcellularLocation>
</comment>
<dbReference type="InterPro" id="IPR002575">
    <property type="entry name" value="Aminoglycoside_PTrfase"/>
</dbReference>
<evidence type="ECO:0000256" key="7">
    <source>
        <dbReference type="ARBA" id="ARBA00037368"/>
    </source>
</evidence>
<comment type="function">
    <text evidence="7">Catalyzes the GTP-dependent phosphorylation of 5-hydroxy-L-lysine.</text>
</comment>
<dbReference type="Pfam" id="PF01636">
    <property type="entry name" value="APH"/>
    <property type="match status" value="1"/>
</dbReference>
<comment type="caution">
    <text evidence="11">The sequence shown here is derived from an EMBL/GenBank/DDBJ whole genome shotgun (WGS) entry which is preliminary data.</text>
</comment>
<dbReference type="PANTHER" id="PTHR21064">
    <property type="entry name" value="AMINOGLYCOSIDE PHOSPHOTRANSFERASE DOMAIN-CONTAINING PROTEIN-RELATED"/>
    <property type="match status" value="1"/>
</dbReference>
<keyword evidence="3" id="KW-0963">Cytoplasm</keyword>
<dbReference type="GO" id="GO:0047992">
    <property type="term" value="F:hydroxylysine kinase activity"/>
    <property type="evidence" value="ECO:0007669"/>
    <property type="project" value="UniProtKB-EC"/>
</dbReference>
<dbReference type="EC" id="2.7.1.81" evidence="8"/>
<dbReference type="Proteomes" id="UP000749559">
    <property type="component" value="Unassembled WGS sequence"/>
</dbReference>
<accession>A0A8J1XXN9</accession>
<evidence type="ECO:0000256" key="9">
    <source>
        <dbReference type="ARBA" id="ARBA00040505"/>
    </source>
</evidence>
<evidence type="ECO:0000256" key="2">
    <source>
        <dbReference type="ARBA" id="ARBA00006219"/>
    </source>
</evidence>
<evidence type="ECO:0000256" key="6">
    <source>
        <dbReference type="ARBA" id="ARBA00036820"/>
    </source>
</evidence>
<dbReference type="Gene3D" id="3.90.1200.10">
    <property type="match status" value="1"/>
</dbReference>
<evidence type="ECO:0000256" key="8">
    <source>
        <dbReference type="ARBA" id="ARBA00038873"/>
    </source>
</evidence>
<evidence type="ECO:0000259" key="10">
    <source>
        <dbReference type="Pfam" id="PF01636"/>
    </source>
</evidence>